<dbReference type="EMBL" id="LT551602">
    <property type="protein sequence ID" value="SAL97183.1"/>
    <property type="molecule type" value="Genomic_DNA"/>
</dbReference>
<dbReference type="Proteomes" id="UP000078561">
    <property type="component" value="Unassembled WGS sequence"/>
</dbReference>
<evidence type="ECO:0000313" key="2">
    <source>
        <dbReference type="EMBL" id="SAL97183.1"/>
    </source>
</evidence>
<feature type="compositionally biased region" description="Polar residues" evidence="1">
    <location>
        <begin position="26"/>
        <end position="40"/>
    </location>
</feature>
<accession>A0A163J4T7</accession>
<reference evidence="2" key="1">
    <citation type="submission" date="2016-04" db="EMBL/GenBank/DDBJ databases">
        <authorList>
            <person name="Evans L.H."/>
            <person name="Alamgir A."/>
            <person name="Owens N."/>
            <person name="Weber N.D."/>
            <person name="Virtaneva K."/>
            <person name="Barbian K."/>
            <person name="Babar A."/>
            <person name="Rosenke K."/>
        </authorList>
    </citation>
    <scope>NUCLEOTIDE SEQUENCE [LARGE SCALE GENOMIC DNA]</scope>
    <source>
        <strain evidence="2">CBS 101.48</strain>
    </source>
</reference>
<keyword evidence="3" id="KW-1185">Reference proteome</keyword>
<evidence type="ECO:0000256" key="1">
    <source>
        <dbReference type="SAM" id="MobiDB-lite"/>
    </source>
</evidence>
<gene>
    <name evidence="2" type="primary">ABSGL_02654.1 scaffold 3684</name>
</gene>
<sequence>MDDLDANFDDDDNFDLIGILEKAEQDYSNTQQQRSGNTDVPDNVRTHADTTSFVHSDYNIEQQQHATIDQDSDMPESSSRLRSNWNPTLQPTIGFGHGEVETSAGTPGGSVNEYMQYEYKQDTELETALRVGAKLRSELAFKVIRRTRSHDVDLTLYLALLCRIKN</sequence>
<organism evidence="2">
    <name type="scientific">Absidia glauca</name>
    <name type="common">Pin mould</name>
    <dbReference type="NCBI Taxonomy" id="4829"/>
    <lineage>
        <taxon>Eukaryota</taxon>
        <taxon>Fungi</taxon>
        <taxon>Fungi incertae sedis</taxon>
        <taxon>Mucoromycota</taxon>
        <taxon>Mucoromycotina</taxon>
        <taxon>Mucoromycetes</taxon>
        <taxon>Mucorales</taxon>
        <taxon>Cunninghamellaceae</taxon>
        <taxon>Absidia</taxon>
    </lineage>
</organism>
<dbReference type="InParanoid" id="A0A163J4T7"/>
<proteinExistence type="predicted"/>
<evidence type="ECO:0000313" key="3">
    <source>
        <dbReference type="Proteomes" id="UP000078561"/>
    </source>
</evidence>
<protein>
    <submittedName>
        <fullName evidence="2">Uncharacterized protein</fullName>
    </submittedName>
</protein>
<dbReference type="AlphaFoldDB" id="A0A163J4T7"/>
<name>A0A163J4T7_ABSGL</name>
<feature type="region of interest" description="Disordered" evidence="1">
    <location>
        <begin position="25"/>
        <end position="45"/>
    </location>
</feature>